<dbReference type="GO" id="GO:0005085">
    <property type="term" value="F:guanyl-nucleotide exchange factor activity"/>
    <property type="evidence" value="ECO:0007669"/>
    <property type="project" value="UniProtKB-KW"/>
</dbReference>
<organism evidence="4 5">
    <name type="scientific">Intoshia linei</name>
    <dbReference type="NCBI Taxonomy" id="1819745"/>
    <lineage>
        <taxon>Eukaryota</taxon>
        <taxon>Metazoa</taxon>
        <taxon>Spiralia</taxon>
        <taxon>Lophotrochozoa</taxon>
        <taxon>Mesozoa</taxon>
        <taxon>Orthonectida</taxon>
        <taxon>Rhopaluridae</taxon>
        <taxon>Intoshia</taxon>
    </lineage>
</organism>
<name>A0A177AWY9_9BILA</name>
<dbReference type="AlphaFoldDB" id="A0A177AWY9"/>
<dbReference type="Proteomes" id="UP000078046">
    <property type="component" value="Unassembled WGS sequence"/>
</dbReference>
<evidence type="ECO:0000259" key="3">
    <source>
        <dbReference type="PROSITE" id="PS50009"/>
    </source>
</evidence>
<evidence type="ECO:0000313" key="5">
    <source>
        <dbReference type="Proteomes" id="UP000078046"/>
    </source>
</evidence>
<sequence length="247" mass="29016">MENSAIKFSQFRLTKITDIKSNSIAETLTCIEKNYIDNIDIYEMMSYSSSFKKRKISNKLSNLQAYTTNFNKFSYWCRTQIVTATRQKDRDKIYNKLVKVMKICKSLNNFSSMFAIIYALNSVSVTSFDWPKNSHETLRTFTNLASTSESFKIYRKLVCEAKEAPFIPFIAVFLHELEFINQSEKRFCNPSIDVNFLRHWKQYNALSDLIIAQKRHYVNLKPNPRFIGCLNNYANILNDSELWEMAN</sequence>
<comment type="caution">
    <text evidence="4">The sequence shown here is derived from an EMBL/GenBank/DDBJ whole genome shotgun (WGS) entry which is preliminary data.</text>
</comment>
<dbReference type="InterPro" id="IPR036964">
    <property type="entry name" value="RASGEF_cat_dom_sf"/>
</dbReference>
<proteinExistence type="predicted"/>
<dbReference type="Gene3D" id="1.10.840.10">
    <property type="entry name" value="Ras guanine-nucleotide exchange factors catalytic domain"/>
    <property type="match status" value="1"/>
</dbReference>
<dbReference type="SUPFAM" id="SSF48366">
    <property type="entry name" value="Ras GEF"/>
    <property type="match status" value="1"/>
</dbReference>
<evidence type="ECO:0000313" key="4">
    <source>
        <dbReference type="EMBL" id="OAF66509.1"/>
    </source>
</evidence>
<accession>A0A177AWY9</accession>
<dbReference type="EMBL" id="LWCA01000911">
    <property type="protein sequence ID" value="OAF66509.1"/>
    <property type="molecule type" value="Genomic_DNA"/>
</dbReference>
<keyword evidence="5" id="KW-1185">Reference proteome</keyword>
<dbReference type="GO" id="GO:0005886">
    <property type="term" value="C:plasma membrane"/>
    <property type="evidence" value="ECO:0007669"/>
    <property type="project" value="TreeGrafter"/>
</dbReference>
<dbReference type="GO" id="GO:0007265">
    <property type="term" value="P:Ras protein signal transduction"/>
    <property type="evidence" value="ECO:0007669"/>
    <property type="project" value="TreeGrafter"/>
</dbReference>
<dbReference type="OrthoDB" id="21144at2759"/>
<dbReference type="SMART" id="SM00147">
    <property type="entry name" value="RasGEF"/>
    <property type="match status" value="1"/>
</dbReference>
<dbReference type="InterPro" id="IPR008937">
    <property type="entry name" value="Ras-like_GEF"/>
</dbReference>
<dbReference type="PANTHER" id="PTHR23113">
    <property type="entry name" value="GUANINE NUCLEOTIDE EXCHANGE FACTOR"/>
    <property type="match status" value="1"/>
</dbReference>
<dbReference type="PANTHER" id="PTHR23113:SF224">
    <property type="entry name" value="RAP GUANINE NUCLEOTIDE EXCHANGE FACTOR 1"/>
    <property type="match status" value="1"/>
</dbReference>
<gene>
    <name evidence="4" type="ORF">A3Q56_05762</name>
</gene>
<dbReference type="Pfam" id="PF00617">
    <property type="entry name" value="RasGEF"/>
    <property type="match status" value="1"/>
</dbReference>
<reference evidence="4 5" key="1">
    <citation type="submission" date="2016-04" db="EMBL/GenBank/DDBJ databases">
        <title>The genome of Intoshia linei affirms orthonectids as highly simplified spiralians.</title>
        <authorList>
            <person name="Mikhailov K.V."/>
            <person name="Slusarev G.S."/>
            <person name="Nikitin M.A."/>
            <person name="Logacheva M.D."/>
            <person name="Penin A."/>
            <person name="Aleoshin V."/>
            <person name="Panchin Y.V."/>
        </authorList>
    </citation>
    <scope>NUCLEOTIDE SEQUENCE [LARGE SCALE GENOMIC DNA]</scope>
    <source>
        <strain evidence="4">Intl2013</strain>
        <tissue evidence="4">Whole animal</tissue>
    </source>
</reference>
<dbReference type="InterPro" id="IPR001895">
    <property type="entry name" value="RASGEF_cat_dom"/>
</dbReference>
<dbReference type="PROSITE" id="PS50009">
    <property type="entry name" value="RASGEF_CAT"/>
    <property type="match status" value="1"/>
</dbReference>
<dbReference type="InterPro" id="IPR023578">
    <property type="entry name" value="Ras_GEF_dom_sf"/>
</dbReference>
<protein>
    <recommendedName>
        <fullName evidence="3">Ras-GEF domain-containing protein</fullName>
    </recommendedName>
</protein>
<evidence type="ECO:0000256" key="2">
    <source>
        <dbReference type="PROSITE-ProRule" id="PRU00168"/>
    </source>
</evidence>
<evidence type="ECO:0000256" key="1">
    <source>
        <dbReference type="ARBA" id="ARBA00022658"/>
    </source>
</evidence>
<feature type="domain" description="Ras-GEF" evidence="3">
    <location>
        <begin position="20"/>
        <end position="246"/>
    </location>
</feature>
<keyword evidence="1 2" id="KW-0344">Guanine-nucleotide releasing factor</keyword>